<dbReference type="Pfam" id="PF01370">
    <property type="entry name" value="Epimerase"/>
    <property type="match status" value="1"/>
</dbReference>
<sequence length="311" mass="35112">MNMNKVLVTGADGFIGKNLVYNLLELGKEVYAVVYPGNNIYEGISNDKLHVKCMDLNQVMNHVREFPEDIDVMYHLAWMGVRPEVRNDLDVQMINLNMTIDCMKLAIAIGIKKIVFPGSTNEYLYYGKPLNKDAVPSPNNAYGATKIALRYICSDYAQRNNIDFVYAIVAGIYAADRRDNNVIFYTIDKLLHEEKPKLTKLEQLWDYVYIDDVIDAMVAIGERGKSGAVYGIGHGDNWALSNYIKIIHEMIDPSLPLGIGEIPYNSDVLPCSCIDLSDIERDTGFKPKVDFREGIQKVINKIKEDLVETNG</sequence>
<dbReference type="Gene3D" id="3.40.50.720">
    <property type="entry name" value="NAD(P)-binding Rossmann-like Domain"/>
    <property type="match status" value="1"/>
</dbReference>
<name>A0A385PXR0_9FIRM</name>
<dbReference type="InterPro" id="IPR050177">
    <property type="entry name" value="Lipid_A_modif_metabolic_enz"/>
</dbReference>
<accession>A0A385PXR0</accession>
<reference evidence="1 2" key="1">
    <citation type="submission" date="2018-09" db="EMBL/GenBank/DDBJ databases">
        <title>Genome sequencing of Lachnoanaerobaculum umeaense DSM 23576.</title>
        <authorList>
            <person name="Kook J.-K."/>
            <person name="Park S.-N."/>
            <person name="Lim Y.K."/>
        </authorList>
    </citation>
    <scope>NUCLEOTIDE SEQUENCE [LARGE SCALE GENOMIC DNA]</scope>
    <source>
        <strain evidence="2">DSM 23576 \ CCUG 58757</strain>
    </source>
</reference>
<dbReference type="AlphaFoldDB" id="A0A385PXR0"/>
<organism evidence="1 2">
    <name type="scientific">Lachnoanaerobaculum umeaense</name>
    <dbReference type="NCBI Taxonomy" id="617123"/>
    <lineage>
        <taxon>Bacteria</taxon>
        <taxon>Bacillati</taxon>
        <taxon>Bacillota</taxon>
        <taxon>Clostridia</taxon>
        <taxon>Lachnospirales</taxon>
        <taxon>Lachnospiraceae</taxon>
        <taxon>Lachnoanaerobaculum</taxon>
    </lineage>
</organism>
<gene>
    <name evidence="1" type="ORF">D4A81_02475</name>
</gene>
<dbReference type="EMBL" id="CP032364">
    <property type="protein sequence ID" value="AYA98890.1"/>
    <property type="molecule type" value="Genomic_DNA"/>
</dbReference>
<proteinExistence type="predicted"/>
<dbReference type="Proteomes" id="UP000265562">
    <property type="component" value="Chromosome"/>
</dbReference>
<protein>
    <submittedName>
        <fullName evidence="1">NAD(P)-dependent oxidoreductase</fullName>
    </submittedName>
</protein>
<dbReference type="PANTHER" id="PTHR43245:SF13">
    <property type="entry name" value="UDP-D-APIOSE_UDP-D-XYLOSE SYNTHASE 2"/>
    <property type="match status" value="1"/>
</dbReference>
<evidence type="ECO:0000313" key="2">
    <source>
        <dbReference type="Proteomes" id="UP000265562"/>
    </source>
</evidence>
<dbReference type="InterPro" id="IPR001509">
    <property type="entry name" value="Epimerase_deHydtase"/>
</dbReference>
<dbReference type="InterPro" id="IPR036291">
    <property type="entry name" value="NAD(P)-bd_dom_sf"/>
</dbReference>
<dbReference type="SUPFAM" id="SSF51735">
    <property type="entry name" value="NAD(P)-binding Rossmann-fold domains"/>
    <property type="match status" value="1"/>
</dbReference>
<dbReference type="PANTHER" id="PTHR43245">
    <property type="entry name" value="BIFUNCTIONAL POLYMYXIN RESISTANCE PROTEIN ARNA"/>
    <property type="match status" value="1"/>
</dbReference>
<dbReference type="KEGG" id="lua:D4A81_02475"/>
<keyword evidence="2" id="KW-1185">Reference proteome</keyword>
<evidence type="ECO:0000313" key="1">
    <source>
        <dbReference type="EMBL" id="AYA98890.1"/>
    </source>
</evidence>